<protein>
    <submittedName>
        <fullName evidence="2">Peptidase U32</fullName>
    </submittedName>
    <submittedName>
        <fullName evidence="3">Peptidase, U32 family</fullName>
        <ecNumber evidence="3">3.4.-.-</ecNumber>
    </submittedName>
</protein>
<dbReference type="AlphaFoldDB" id="C9LUN0"/>
<dbReference type="OrthoDB" id="9807498at2"/>
<dbReference type="PANTHER" id="PTHR30217">
    <property type="entry name" value="PEPTIDASE U32 FAMILY"/>
    <property type="match status" value="1"/>
</dbReference>
<dbReference type="InterPro" id="IPR020988">
    <property type="entry name" value="Pept_U32_collagenase"/>
</dbReference>
<evidence type="ECO:0000259" key="1">
    <source>
        <dbReference type="Pfam" id="PF12392"/>
    </source>
</evidence>
<dbReference type="Gene3D" id="2.40.30.10">
    <property type="entry name" value="Translation factors"/>
    <property type="match status" value="1"/>
</dbReference>
<evidence type="ECO:0000313" key="4">
    <source>
        <dbReference type="Proteomes" id="UP000003505"/>
    </source>
</evidence>
<keyword evidence="5" id="KW-1185">Reference proteome</keyword>
<dbReference type="Pfam" id="PF12392">
    <property type="entry name" value="DUF3656"/>
    <property type="match status" value="1"/>
</dbReference>
<evidence type="ECO:0000313" key="3">
    <source>
        <dbReference type="EMBL" id="EEX77463.1"/>
    </source>
</evidence>
<dbReference type="EMBL" id="ACKP02000016">
    <property type="protein sequence ID" value="EEX77463.1"/>
    <property type="molecule type" value="Genomic_DNA"/>
</dbReference>
<organism evidence="3 4">
    <name type="scientific">Selenomonas sputigena (strain ATCC 35185 / DSM 20758 / CCUG 44933 / VPI D19B-28)</name>
    <dbReference type="NCBI Taxonomy" id="546271"/>
    <lineage>
        <taxon>Bacteria</taxon>
        <taxon>Bacillati</taxon>
        <taxon>Bacillota</taxon>
        <taxon>Negativicutes</taxon>
        <taxon>Selenomonadales</taxon>
        <taxon>Selenomonadaceae</taxon>
        <taxon>Selenomonas</taxon>
    </lineage>
</organism>
<keyword evidence="3" id="KW-0378">Hydrolase</keyword>
<dbReference type="PROSITE" id="PS01276">
    <property type="entry name" value="PEPTIDASE_U32"/>
    <property type="match status" value="1"/>
</dbReference>
<evidence type="ECO:0000313" key="5">
    <source>
        <dbReference type="Proteomes" id="UP000011124"/>
    </source>
</evidence>
<dbReference type="HOGENOM" id="CLU_011540_4_1_9"/>
<reference evidence="3 4" key="1">
    <citation type="submission" date="2009-09" db="EMBL/GenBank/DDBJ databases">
        <authorList>
            <person name="Weinstock G."/>
            <person name="Sodergren E."/>
            <person name="Clifton S."/>
            <person name="Fulton L."/>
            <person name="Fulton B."/>
            <person name="Courtney L."/>
            <person name="Fronick C."/>
            <person name="Harrison M."/>
            <person name="Strong C."/>
            <person name="Farmer C."/>
            <person name="Delahaunty K."/>
            <person name="Markovic C."/>
            <person name="Hall O."/>
            <person name="Minx P."/>
            <person name="Tomlinson C."/>
            <person name="Mitreva M."/>
            <person name="Nelson J."/>
            <person name="Hou S."/>
            <person name="Wollam A."/>
            <person name="Pepin K.H."/>
            <person name="Johnson M."/>
            <person name="Bhonagiri V."/>
            <person name="Nash W.E."/>
            <person name="Warren W."/>
            <person name="Chinwalla A."/>
            <person name="Mardis E.R."/>
            <person name="Wilson R.K."/>
        </authorList>
    </citation>
    <scope>NUCLEOTIDE SEQUENCE [LARGE SCALE GENOMIC DNA]</scope>
    <source>
        <strain evidence="3">ATCC 35185</strain>
        <strain evidence="4">ATCC 35185 / DSM 20758 / VPI D19B-28</strain>
    </source>
</reference>
<dbReference type="EC" id="3.4.-.-" evidence="3"/>
<reference evidence="2 5" key="2">
    <citation type="submission" date="2011-04" db="EMBL/GenBank/DDBJ databases">
        <title>The complete genome of Selenomonas sputigena DSM 20758.</title>
        <authorList>
            <consortium name="US DOE Joint Genome Institute (JGI-PGF)"/>
            <person name="Lucas S."/>
            <person name="Copeland A."/>
            <person name="Lapidus A."/>
            <person name="Bruce D."/>
            <person name="Goodwin L."/>
            <person name="Pitluck S."/>
            <person name="Peters L."/>
            <person name="Kyrpides N."/>
            <person name="Mavromatis K."/>
            <person name="Ivanova N."/>
            <person name="Ovchinnikova G."/>
            <person name="Teshima H."/>
            <person name="Detter J.C."/>
            <person name="Tapia R."/>
            <person name="Han C."/>
            <person name="Land M."/>
            <person name="Hauser L."/>
            <person name="Markowitz V."/>
            <person name="Cheng J.-F."/>
            <person name="Hugenholtz P."/>
            <person name="Woyke T."/>
            <person name="Wu D."/>
            <person name="Gronow S."/>
            <person name="Wellnitz S."/>
            <person name="Schneider S."/>
            <person name="Klenk H.-P."/>
            <person name="Eisen J.A."/>
        </authorList>
    </citation>
    <scope>NUCLEOTIDE SEQUENCE [LARGE SCALE GENOMIC DNA]</scope>
    <source>
        <strain evidence="2">ATCC 35185</strain>
        <strain evidence="5">ATCC 35185 / DSM 20758 / VPI D19B-28</strain>
    </source>
</reference>
<dbReference type="RefSeq" id="WP_006192437.1">
    <property type="nucleotide sequence ID" value="NC_015437.1"/>
</dbReference>
<dbReference type="STRING" id="546271.Selsp_1081"/>
<accession>C9LUN0</accession>
<proteinExistence type="predicted"/>
<gene>
    <name evidence="2" type="ordered locus">Selsp_1081</name>
    <name evidence="3" type="ORF">SELSPUOL_01166</name>
</gene>
<dbReference type="Proteomes" id="UP000011124">
    <property type="component" value="Chromosome"/>
</dbReference>
<name>C9LUN0_SELS3</name>
<dbReference type="eggNOG" id="COG0826">
    <property type="taxonomic scope" value="Bacteria"/>
</dbReference>
<dbReference type="InterPro" id="IPR001539">
    <property type="entry name" value="Peptidase_U32"/>
</dbReference>
<dbReference type="Proteomes" id="UP000003505">
    <property type="component" value="Unassembled WGS sequence"/>
</dbReference>
<dbReference type="PANTHER" id="PTHR30217:SF10">
    <property type="entry name" value="23S RRNA 5-HYDROXYCYTIDINE C2501 SYNTHASE"/>
    <property type="match status" value="1"/>
</dbReference>
<dbReference type="InterPro" id="IPR051454">
    <property type="entry name" value="RNA/ubiquinone_mod_enzymes"/>
</dbReference>
<dbReference type="Pfam" id="PF01136">
    <property type="entry name" value="Peptidase_U32"/>
    <property type="match status" value="2"/>
</dbReference>
<feature type="domain" description="Peptidase U32 collagenase" evidence="1">
    <location>
        <begin position="391"/>
        <end position="511"/>
    </location>
</feature>
<dbReference type="KEGG" id="ssg:Selsp_1081"/>
<dbReference type="GO" id="GO:0016787">
    <property type="term" value="F:hydrolase activity"/>
    <property type="evidence" value="ECO:0007669"/>
    <property type="project" value="UniProtKB-KW"/>
</dbReference>
<sequence>MIELLAPAGSREALTAAVESGADAVYLAGNMFGARAYADNFDEEGMREAIAFAHSRDVRVHVTVNTIVRDEEMAALSRYLRFLYEVGADAVLVQDLGVYRLARQAAPGLPLHASTQMTVHNLEGVLLLQEMGFERVVLSRELSLEDIRYITAHCQVEIETFVHGALCVCYSGQCLMSSMIGGRSGNRGRCAQPCRLPYTLVDETGADVLGKDAGQFLLSPKDLKTIELLPELLESGIASLKIEGRMKRPEYVAVVVDAYRRAIDAVEAGRGLPSAAEDEKALAQIFNRDFTTAYLKERPGRTMMSDSRPNNRGLLVGRVLENDRTAGRVKLKLSGDLAEGDQLDFWVKVGGRKTATVTDLRDKKGRSCLSAKTGEEVTLPLDAPVKPHDRVFKVFDAHLMEKARGFFRTGAPVRRVPVAAHVRVRLGESLSIALHDRDGFAAQAKTGFRAESAKKRPLDAATVEKQLRRIGTTIFSLGEVSLDMEDGVMVPVSEINEARRKAFAALQEERMAHYRRAALPAFRYEEVPARAGRRGEARIAAATDTLAGVREALRSGADEIVFGGDSYHHRAIPLRDYAEAAQLARGAGCAIVFNTPRLVLRRDMTAWRKLVEGFVRLSPDAVSVHNFGTLRVVREAGLKFYADASLPVINCRALAELAEMGASRAVLSPELTLEQAGALAVRAPFPVECIVEGNLELMVSEYCALGSFLGNAASGSCSMPCCKGKTRYALLDRKDMKFPLVFDQSCHMHVLNGKRLSMLLHAMEFAPRGISFLRIDGRFMEAAELGRRVRLYKEWSRFSGTLIKEQEEYLKELEGKDVTRGHYFRGVQ</sequence>
<dbReference type="EMBL" id="CP002637">
    <property type="protein sequence ID" value="AEC00041.1"/>
    <property type="molecule type" value="Genomic_DNA"/>
</dbReference>
<evidence type="ECO:0000313" key="2">
    <source>
        <dbReference type="EMBL" id="AEC00041.1"/>
    </source>
</evidence>